<sequence length="86" mass="10054">MFSIEWTKTAVKELRKIQPEKQRTAIFKAVDELSECPTTAANVKALKGHKAGYRLRVGRYRVLFDLDEGVRVITIQEVRKRDERTY</sequence>
<dbReference type="Pfam" id="PF05016">
    <property type="entry name" value="ParE_toxin"/>
    <property type="match status" value="1"/>
</dbReference>
<dbReference type="InterPro" id="IPR035093">
    <property type="entry name" value="RelE/ParE_toxin_dom_sf"/>
</dbReference>
<accession>A0A160TAT5</accession>
<gene>
    <name evidence="2" type="ORF">MGWOODY_Tha392</name>
</gene>
<proteinExistence type="predicted"/>
<dbReference type="InterPro" id="IPR007712">
    <property type="entry name" value="RelE/ParE_toxin"/>
</dbReference>
<dbReference type="PANTHER" id="PTHR38813:SF1">
    <property type="entry name" value="TOXIN RELE1-RELATED"/>
    <property type="match status" value="1"/>
</dbReference>
<dbReference type="SUPFAM" id="SSF143011">
    <property type="entry name" value="RelE-like"/>
    <property type="match status" value="1"/>
</dbReference>
<dbReference type="EMBL" id="CZQC01000043">
    <property type="protein sequence ID" value="CUS41445.1"/>
    <property type="molecule type" value="Genomic_DNA"/>
</dbReference>
<reference evidence="2" key="1">
    <citation type="submission" date="2015-10" db="EMBL/GenBank/DDBJ databases">
        <authorList>
            <person name="Gilbert D.G."/>
        </authorList>
    </citation>
    <scope>NUCLEOTIDE SEQUENCE</scope>
</reference>
<dbReference type="InterPro" id="IPR052747">
    <property type="entry name" value="TA_system_RelE_toxin"/>
</dbReference>
<evidence type="ECO:0000313" key="2">
    <source>
        <dbReference type="EMBL" id="CUS41445.1"/>
    </source>
</evidence>
<evidence type="ECO:0000256" key="1">
    <source>
        <dbReference type="ARBA" id="ARBA00022649"/>
    </source>
</evidence>
<dbReference type="Gene3D" id="3.30.2310.20">
    <property type="entry name" value="RelE-like"/>
    <property type="match status" value="1"/>
</dbReference>
<keyword evidence="1" id="KW-1277">Toxin-antitoxin system</keyword>
<name>A0A160TAT5_9ZZZZ</name>
<organism evidence="2">
    <name type="scientific">hydrothermal vent metagenome</name>
    <dbReference type="NCBI Taxonomy" id="652676"/>
    <lineage>
        <taxon>unclassified sequences</taxon>
        <taxon>metagenomes</taxon>
        <taxon>ecological metagenomes</taxon>
    </lineage>
</organism>
<dbReference type="AlphaFoldDB" id="A0A160TAT5"/>
<dbReference type="PANTHER" id="PTHR38813">
    <property type="match status" value="1"/>
</dbReference>
<evidence type="ECO:0008006" key="3">
    <source>
        <dbReference type="Google" id="ProtNLM"/>
    </source>
</evidence>
<protein>
    <recommendedName>
        <fullName evidence="3">RelE/StbE replicon stabilization toxin</fullName>
    </recommendedName>
</protein>